<dbReference type="GO" id="GO:0016491">
    <property type="term" value="F:oxidoreductase activity"/>
    <property type="evidence" value="ECO:0007669"/>
    <property type="project" value="UniProtKB-KW"/>
</dbReference>
<dbReference type="HOGENOM" id="CLU_044876_3_3_1"/>
<dbReference type="Gene3D" id="3.40.50.720">
    <property type="entry name" value="NAD(P)-binding Rossmann-like Domain"/>
    <property type="match status" value="1"/>
</dbReference>
<dbReference type="Pfam" id="PF05368">
    <property type="entry name" value="NmrA"/>
    <property type="match status" value="1"/>
</dbReference>
<name>K2S3P6_MACPH</name>
<evidence type="ECO:0000256" key="1">
    <source>
        <dbReference type="ARBA" id="ARBA00022857"/>
    </source>
</evidence>
<reference evidence="4 5" key="1">
    <citation type="journal article" date="2012" name="BMC Genomics">
        <title>Tools to kill: Genome of one of the most destructive plant pathogenic fungi Macrophomina phaseolina.</title>
        <authorList>
            <person name="Islam M.S."/>
            <person name="Haque M.S."/>
            <person name="Islam M.M."/>
            <person name="Emdad E.M."/>
            <person name="Halim A."/>
            <person name="Hossen Q.M.M."/>
            <person name="Hossain M.Z."/>
            <person name="Ahmed B."/>
            <person name="Rahim S."/>
            <person name="Rahman M.S."/>
            <person name="Alam M.M."/>
            <person name="Hou S."/>
            <person name="Wan X."/>
            <person name="Saito J.A."/>
            <person name="Alam M."/>
        </authorList>
    </citation>
    <scope>NUCLEOTIDE SEQUENCE [LARGE SCALE GENOMIC DNA]</scope>
    <source>
        <strain evidence="4 5">MS6</strain>
    </source>
</reference>
<dbReference type="OrthoDB" id="9984533at2759"/>
<evidence type="ECO:0000256" key="2">
    <source>
        <dbReference type="ARBA" id="ARBA00023002"/>
    </source>
</evidence>
<dbReference type="Gene3D" id="3.90.25.10">
    <property type="entry name" value="UDP-galactose 4-epimerase, domain 1"/>
    <property type="match status" value="1"/>
</dbReference>
<comment type="caution">
    <text evidence="4">The sequence shown here is derived from an EMBL/GenBank/DDBJ whole genome shotgun (WGS) entry which is preliminary data.</text>
</comment>
<protein>
    <submittedName>
        <fullName evidence="4">NmrA-like protein</fullName>
    </submittedName>
</protein>
<organism evidence="4 5">
    <name type="scientific">Macrophomina phaseolina (strain MS6)</name>
    <name type="common">Charcoal rot fungus</name>
    <dbReference type="NCBI Taxonomy" id="1126212"/>
    <lineage>
        <taxon>Eukaryota</taxon>
        <taxon>Fungi</taxon>
        <taxon>Dikarya</taxon>
        <taxon>Ascomycota</taxon>
        <taxon>Pezizomycotina</taxon>
        <taxon>Dothideomycetes</taxon>
        <taxon>Dothideomycetes incertae sedis</taxon>
        <taxon>Botryosphaeriales</taxon>
        <taxon>Botryosphaeriaceae</taxon>
        <taxon>Macrophomina</taxon>
    </lineage>
</organism>
<dbReference type="eggNOG" id="ENOG502S12R">
    <property type="taxonomic scope" value="Eukaryota"/>
</dbReference>
<dbReference type="EMBL" id="AHHD01000160">
    <property type="protein sequence ID" value="EKG19642.1"/>
    <property type="molecule type" value="Genomic_DNA"/>
</dbReference>
<dbReference type="InterPro" id="IPR008030">
    <property type="entry name" value="NmrA-like"/>
</dbReference>
<proteinExistence type="predicted"/>
<gene>
    <name evidence="4" type="ORF">MPH_03074</name>
</gene>
<evidence type="ECO:0000259" key="3">
    <source>
        <dbReference type="Pfam" id="PF05368"/>
    </source>
</evidence>
<dbReference type="SUPFAM" id="SSF51735">
    <property type="entry name" value="NAD(P)-binding Rossmann-fold domains"/>
    <property type="match status" value="1"/>
</dbReference>
<feature type="domain" description="NmrA-like" evidence="3">
    <location>
        <begin position="5"/>
        <end position="235"/>
    </location>
</feature>
<dbReference type="InParanoid" id="K2S3P6"/>
<dbReference type="STRING" id="1126212.K2S3P6"/>
<dbReference type="AlphaFoldDB" id="K2S3P6"/>
<dbReference type="PANTHER" id="PTHR47706:SF10">
    <property type="entry name" value="NMRA-LIKE DOMAIN-CONTAINING PROTEIN"/>
    <property type="match status" value="1"/>
</dbReference>
<dbReference type="VEuPathDB" id="FungiDB:MPH_03074"/>
<dbReference type="InterPro" id="IPR036291">
    <property type="entry name" value="NAD(P)-bd_dom_sf"/>
</dbReference>
<dbReference type="CDD" id="cd05259">
    <property type="entry name" value="PCBER_SDR_a"/>
    <property type="match status" value="1"/>
</dbReference>
<sequence length="298" mass="32623">MTSLKNILIIGASGALGVPTLNEFLNAAYKVSILSRKESTTTFPDGVKVFKADYKDLDSVKAAMEGQDVVISIVGGHAVSDQRVLIDAALAAGVKRFFPSEYGPYTRDPKMAEINPYTNPYKTAIVDYLRSKEHAMSWTALVTGGFFDWAMGNGFYGFDFATKTVGLIDDGVSAVASTTLATIAKAIRASVEHADETKNQYVFVASFHHSQREILNEIEKLDDQKWTVNHLSSEDVIANGRRRVEAGDFAGIMDLTRGAALGKLGLADLRPLGLWNERLGLPKDDIAEVLKKHIYKDM</sequence>
<keyword evidence="2" id="KW-0560">Oxidoreductase</keyword>
<accession>K2S3P6</accession>
<keyword evidence="1" id="KW-0521">NADP</keyword>
<dbReference type="PANTHER" id="PTHR47706">
    <property type="entry name" value="NMRA-LIKE FAMILY PROTEIN"/>
    <property type="match status" value="1"/>
</dbReference>
<dbReference type="Proteomes" id="UP000007129">
    <property type="component" value="Unassembled WGS sequence"/>
</dbReference>
<evidence type="ECO:0000313" key="5">
    <source>
        <dbReference type="Proteomes" id="UP000007129"/>
    </source>
</evidence>
<dbReference type="InterPro" id="IPR045312">
    <property type="entry name" value="PCBER-like"/>
</dbReference>
<dbReference type="InterPro" id="IPR051609">
    <property type="entry name" value="NmrA/Isoflavone_reductase-like"/>
</dbReference>
<evidence type="ECO:0000313" key="4">
    <source>
        <dbReference type="EMBL" id="EKG19642.1"/>
    </source>
</evidence>